<gene>
    <name evidence="1" type="ORF">OWV82_001681</name>
</gene>
<name>A0ACC1YZA3_MELAZ</name>
<proteinExistence type="predicted"/>
<dbReference type="EMBL" id="CM051394">
    <property type="protein sequence ID" value="KAJ4728802.1"/>
    <property type="molecule type" value="Genomic_DNA"/>
</dbReference>
<organism evidence="1 2">
    <name type="scientific">Melia azedarach</name>
    <name type="common">Chinaberry tree</name>
    <dbReference type="NCBI Taxonomy" id="155640"/>
    <lineage>
        <taxon>Eukaryota</taxon>
        <taxon>Viridiplantae</taxon>
        <taxon>Streptophyta</taxon>
        <taxon>Embryophyta</taxon>
        <taxon>Tracheophyta</taxon>
        <taxon>Spermatophyta</taxon>
        <taxon>Magnoliopsida</taxon>
        <taxon>eudicotyledons</taxon>
        <taxon>Gunneridae</taxon>
        <taxon>Pentapetalae</taxon>
        <taxon>rosids</taxon>
        <taxon>malvids</taxon>
        <taxon>Sapindales</taxon>
        <taxon>Meliaceae</taxon>
        <taxon>Melia</taxon>
    </lineage>
</organism>
<dbReference type="Proteomes" id="UP001164539">
    <property type="component" value="Chromosome 1"/>
</dbReference>
<comment type="caution">
    <text evidence="1">The sequence shown here is derived from an EMBL/GenBank/DDBJ whole genome shotgun (WGS) entry which is preliminary data.</text>
</comment>
<evidence type="ECO:0000313" key="2">
    <source>
        <dbReference type="Proteomes" id="UP001164539"/>
    </source>
</evidence>
<evidence type="ECO:0000313" key="1">
    <source>
        <dbReference type="EMBL" id="KAJ4728802.1"/>
    </source>
</evidence>
<protein>
    <submittedName>
        <fullName evidence="1">Dynein heavy chain 1, axonemal</fullName>
    </submittedName>
</protein>
<keyword evidence="2" id="KW-1185">Reference proteome</keyword>
<sequence length="118" mass="13338">MESNRKRRGFIKGNKLVMALYQTAKPSSTTVKYSSSGVLKPSQSSSVASVGLYSNNHVDHPPKQKQPSYITSDQSDHFCNRSSFNRSDDLYAYEESIDDMAASYISCVLERFRLERVD</sequence>
<accession>A0ACC1YZA3</accession>
<reference evidence="1 2" key="1">
    <citation type="journal article" date="2023" name="Science">
        <title>Complex scaffold remodeling in plant triterpene biosynthesis.</title>
        <authorList>
            <person name="De La Pena R."/>
            <person name="Hodgson H."/>
            <person name="Liu J.C."/>
            <person name="Stephenson M.J."/>
            <person name="Martin A.C."/>
            <person name="Owen C."/>
            <person name="Harkess A."/>
            <person name="Leebens-Mack J."/>
            <person name="Jimenez L.E."/>
            <person name="Osbourn A."/>
            <person name="Sattely E.S."/>
        </authorList>
    </citation>
    <scope>NUCLEOTIDE SEQUENCE [LARGE SCALE GENOMIC DNA]</scope>
    <source>
        <strain evidence="2">cv. JPN11</strain>
        <tissue evidence="1">Leaf</tissue>
    </source>
</reference>